<feature type="domain" description="SCP" evidence="1">
    <location>
        <begin position="241"/>
        <end position="350"/>
    </location>
</feature>
<evidence type="ECO:0000259" key="2">
    <source>
        <dbReference type="Pfam" id="PF14504"/>
    </source>
</evidence>
<sequence>MRFIRGIILFLVVATITFYILEKNDIKPEEAIDSINHIITQKKDDVSKKTVPENILVNDKFNGDLYKWVGKSTTELLEQLGEPVRKDLSSYGYTWWVYTNSSTQYIQFGIMEDTIQTIYATGKDINIDPLSIGESYETINSEQEILDEVTYSSGISSYTFQLEEKDRTMRPLIKLSNDLFLQAYFDTFTNKLSSVRIMTAEVLLRQRPYGLQYRGELPEEVTLTDEEWIKVEEGMEQQIFDITNVIRHSFDKGTLTWEDNASEVAFLHSKDMSENNYFSHYSLNGDGLKERLEAKDINYFSAGENIAAQYVDAPAAVEGWLNSEGHRKALLHDDYTHLGVGVYRLYYTQNFLSKPF</sequence>
<comment type="caution">
    <text evidence="3">The sequence shown here is derived from an EMBL/GenBank/DDBJ whole genome shotgun (WGS) entry which is preliminary data.</text>
</comment>
<dbReference type="PANTHER" id="PTHR31157">
    <property type="entry name" value="SCP DOMAIN-CONTAINING PROTEIN"/>
    <property type="match status" value="1"/>
</dbReference>
<dbReference type="InterPro" id="IPR035940">
    <property type="entry name" value="CAP_sf"/>
</dbReference>
<accession>A0ABU9XHF0</accession>
<keyword evidence="4" id="KW-1185">Reference proteome</keyword>
<dbReference type="Pfam" id="PF00188">
    <property type="entry name" value="CAP"/>
    <property type="match status" value="1"/>
</dbReference>
<gene>
    <name evidence="3" type="ORF">ABC228_05135</name>
</gene>
<dbReference type="Gene3D" id="3.40.33.10">
    <property type="entry name" value="CAP"/>
    <property type="match status" value="1"/>
</dbReference>
<dbReference type="EMBL" id="JBDIML010000001">
    <property type="protein sequence ID" value="MEN2766564.1"/>
    <property type="molecule type" value="Genomic_DNA"/>
</dbReference>
<feature type="domain" description="CAP-associated" evidence="2">
    <location>
        <begin position="70"/>
        <end position="209"/>
    </location>
</feature>
<name>A0ABU9XHF0_9BACI</name>
<dbReference type="InterPro" id="IPR014044">
    <property type="entry name" value="CAP_dom"/>
</dbReference>
<dbReference type="InterPro" id="IPR029410">
    <property type="entry name" value="CAP_assoc"/>
</dbReference>
<protein>
    <submittedName>
        <fullName evidence="3">CAP domain-containing protein</fullName>
    </submittedName>
</protein>
<dbReference type="Proteomes" id="UP001444625">
    <property type="component" value="Unassembled WGS sequence"/>
</dbReference>
<reference evidence="3 4" key="1">
    <citation type="submission" date="2024-05" db="EMBL/GenBank/DDBJ databases">
        <authorList>
            <person name="Haq I."/>
            <person name="Ullah Z."/>
            <person name="Ahmad R."/>
            <person name="Li M."/>
            <person name="Tong Y."/>
        </authorList>
    </citation>
    <scope>NUCLEOTIDE SEQUENCE [LARGE SCALE GENOMIC DNA]</scope>
    <source>
        <strain evidence="3 4">16A2E</strain>
    </source>
</reference>
<dbReference type="SUPFAM" id="SSF55797">
    <property type="entry name" value="PR-1-like"/>
    <property type="match status" value="1"/>
</dbReference>
<dbReference type="CDD" id="cd05379">
    <property type="entry name" value="CAP_bacterial"/>
    <property type="match status" value="1"/>
</dbReference>
<dbReference type="PANTHER" id="PTHR31157:SF26">
    <property type="entry name" value="SCP-LIKE EXTRACELLULAR PROTEIN"/>
    <property type="match status" value="1"/>
</dbReference>
<evidence type="ECO:0000259" key="1">
    <source>
        <dbReference type="Pfam" id="PF00188"/>
    </source>
</evidence>
<dbReference type="RefSeq" id="WP_345824009.1">
    <property type="nucleotide sequence ID" value="NZ_JBDIML010000001.1"/>
</dbReference>
<evidence type="ECO:0000313" key="4">
    <source>
        <dbReference type="Proteomes" id="UP001444625"/>
    </source>
</evidence>
<evidence type="ECO:0000313" key="3">
    <source>
        <dbReference type="EMBL" id="MEN2766564.1"/>
    </source>
</evidence>
<proteinExistence type="predicted"/>
<organism evidence="3 4">
    <name type="scientific">Ornithinibacillus xuwenensis</name>
    <dbReference type="NCBI Taxonomy" id="3144668"/>
    <lineage>
        <taxon>Bacteria</taxon>
        <taxon>Bacillati</taxon>
        <taxon>Bacillota</taxon>
        <taxon>Bacilli</taxon>
        <taxon>Bacillales</taxon>
        <taxon>Bacillaceae</taxon>
        <taxon>Ornithinibacillus</taxon>
    </lineage>
</organism>
<dbReference type="Pfam" id="PF14504">
    <property type="entry name" value="CAP_assoc_N"/>
    <property type="match status" value="1"/>
</dbReference>